<keyword evidence="2" id="KW-1185">Reference proteome</keyword>
<sequence length="47" mass="5133">MIINSKTVSLFEAAVHRLIQAGKLKAQMEKGIYKVNAGSVRNYILGA</sequence>
<dbReference type="AlphaFoldDB" id="A0A369BGT5"/>
<proteinExistence type="predicted"/>
<accession>A0A369BGT5</accession>
<gene>
    <name evidence="1" type="ORF">DFP94_103492</name>
</gene>
<protein>
    <submittedName>
        <fullName evidence="1">Uncharacterized protein</fullName>
    </submittedName>
</protein>
<name>A0A369BGT5_9BACL</name>
<reference evidence="1 2" key="1">
    <citation type="submission" date="2018-07" db="EMBL/GenBank/DDBJ databases">
        <title>Genomic Encyclopedia of Type Strains, Phase III (KMG-III): the genomes of soil and plant-associated and newly described type strains.</title>
        <authorList>
            <person name="Whitman W."/>
        </authorList>
    </citation>
    <scope>NUCLEOTIDE SEQUENCE [LARGE SCALE GENOMIC DNA]</scope>
    <source>
        <strain evidence="1 2">CECT 8333</strain>
    </source>
</reference>
<evidence type="ECO:0000313" key="1">
    <source>
        <dbReference type="EMBL" id="RCX20759.1"/>
    </source>
</evidence>
<evidence type="ECO:0000313" key="2">
    <source>
        <dbReference type="Proteomes" id="UP000253090"/>
    </source>
</evidence>
<organism evidence="1 2">
    <name type="scientific">Fontibacillus phaseoli</name>
    <dbReference type="NCBI Taxonomy" id="1416533"/>
    <lineage>
        <taxon>Bacteria</taxon>
        <taxon>Bacillati</taxon>
        <taxon>Bacillota</taxon>
        <taxon>Bacilli</taxon>
        <taxon>Bacillales</taxon>
        <taxon>Paenibacillaceae</taxon>
        <taxon>Fontibacillus</taxon>
    </lineage>
</organism>
<dbReference type="RefSeq" id="WP_181873129.1">
    <property type="nucleotide sequence ID" value="NZ_QPJW01000003.1"/>
</dbReference>
<comment type="caution">
    <text evidence="1">The sequence shown here is derived from an EMBL/GenBank/DDBJ whole genome shotgun (WGS) entry which is preliminary data.</text>
</comment>
<dbReference type="EMBL" id="QPJW01000003">
    <property type="protein sequence ID" value="RCX20759.1"/>
    <property type="molecule type" value="Genomic_DNA"/>
</dbReference>
<dbReference type="Proteomes" id="UP000253090">
    <property type="component" value="Unassembled WGS sequence"/>
</dbReference>